<accession>A0A918TJD8</accession>
<protein>
    <recommendedName>
        <fullName evidence="4">Rod shape-determining protein MreD</fullName>
    </recommendedName>
</protein>
<keyword evidence="3" id="KW-1185">Reference proteome</keyword>
<keyword evidence="1" id="KW-0472">Membrane</keyword>
<reference evidence="2" key="1">
    <citation type="journal article" date="2014" name="Int. J. Syst. Evol. Microbiol.">
        <title>Complete genome sequence of Corynebacterium casei LMG S-19264T (=DSM 44701T), isolated from a smear-ripened cheese.</title>
        <authorList>
            <consortium name="US DOE Joint Genome Institute (JGI-PGF)"/>
            <person name="Walter F."/>
            <person name="Albersmeier A."/>
            <person name="Kalinowski J."/>
            <person name="Ruckert C."/>
        </authorList>
    </citation>
    <scope>NUCLEOTIDE SEQUENCE</scope>
    <source>
        <strain evidence="2">KCTC 23310</strain>
    </source>
</reference>
<sequence>MVRGPLADLWFRRVVFVFVAIFLFYLRLLPLGSVAGQWPGPDLMLCLVLAWVVRRPEYVPVWLIAGVILMEDMLLQRPPGLWTALVVVASEFLRGRAALMRELNFAVEWFQAALAMLALLLVYRFVFILTLMPQPGFGYAMIQMGATILAYPVMAWISRHVLGVHKPAAGEVDARGRRL</sequence>
<dbReference type="RefSeq" id="WP_189410335.1">
    <property type="nucleotide sequence ID" value="NZ_BMYJ01000002.1"/>
</dbReference>
<comment type="caution">
    <text evidence="2">The sequence shown here is derived from an EMBL/GenBank/DDBJ whole genome shotgun (WGS) entry which is preliminary data.</text>
</comment>
<name>A0A918TJD8_9RHOB</name>
<feature type="transmembrane region" description="Helical" evidence="1">
    <location>
        <begin position="9"/>
        <end position="28"/>
    </location>
</feature>
<keyword evidence="1" id="KW-1133">Transmembrane helix</keyword>
<evidence type="ECO:0000256" key="1">
    <source>
        <dbReference type="SAM" id="Phobius"/>
    </source>
</evidence>
<proteinExistence type="predicted"/>
<evidence type="ECO:0008006" key="4">
    <source>
        <dbReference type="Google" id="ProtNLM"/>
    </source>
</evidence>
<keyword evidence="1" id="KW-0812">Transmembrane</keyword>
<feature type="transmembrane region" description="Helical" evidence="1">
    <location>
        <begin position="109"/>
        <end position="131"/>
    </location>
</feature>
<dbReference type="AlphaFoldDB" id="A0A918TJD8"/>
<feature type="transmembrane region" description="Helical" evidence="1">
    <location>
        <begin position="137"/>
        <end position="157"/>
    </location>
</feature>
<evidence type="ECO:0000313" key="2">
    <source>
        <dbReference type="EMBL" id="GHC48416.1"/>
    </source>
</evidence>
<reference evidence="2" key="2">
    <citation type="submission" date="2020-09" db="EMBL/GenBank/DDBJ databases">
        <authorList>
            <person name="Sun Q."/>
            <person name="Kim S."/>
        </authorList>
    </citation>
    <scope>NUCLEOTIDE SEQUENCE</scope>
    <source>
        <strain evidence="2">KCTC 23310</strain>
    </source>
</reference>
<dbReference type="EMBL" id="BMYJ01000002">
    <property type="protein sequence ID" value="GHC48416.1"/>
    <property type="molecule type" value="Genomic_DNA"/>
</dbReference>
<evidence type="ECO:0000313" key="3">
    <source>
        <dbReference type="Proteomes" id="UP000638981"/>
    </source>
</evidence>
<dbReference type="Proteomes" id="UP000638981">
    <property type="component" value="Unassembled WGS sequence"/>
</dbReference>
<organism evidence="2 3">
    <name type="scientific">Neogemmobacter tilapiae</name>
    <dbReference type="NCBI Taxonomy" id="875041"/>
    <lineage>
        <taxon>Bacteria</taxon>
        <taxon>Pseudomonadati</taxon>
        <taxon>Pseudomonadota</taxon>
        <taxon>Alphaproteobacteria</taxon>
        <taxon>Rhodobacterales</taxon>
        <taxon>Paracoccaceae</taxon>
        <taxon>Neogemmobacter</taxon>
    </lineage>
</organism>
<gene>
    <name evidence="2" type="ORF">GCM10007315_08050</name>
</gene>